<reference evidence="2" key="1">
    <citation type="submission" date="2015-01" db="EMBL/GenBank/DDBJ databases">
        <authorList>
            <person name="Aksoy S."/>
            <person name="Warren W."/>
            <person name="Wilson R.K."/>
        </authorList>
    </citation>
    <scope>NUCLEOTIDE SEQUENCE [LARGE SCALE GENOMIC DNA]</scope>
    <source>
        <strain evidence="2">IAEA</strain>
    </source>
</reference>
<proteinExistence type="predicted"/>
<keyword evidence="2" id="KW-1185">Reference proteome</keyword>
<reference evidence="1" key="2">
    <citation type="submission" date="2020-05" db="UniProtKB">
        <authorList>
            <consortium name="EnsemblMetazoa"/>
        </authorList>
    </citation>
    <scope>IDENTIFICATION</scope>
    <source>
        <strain evidence="1">IAEA</strain>
    </source>
</reference>
<name>A0A1B0BNT2_9MUSC</name>
<protein>
    <submittedName>
        <fullName evidence="1">Uncharacterized protein</fullName>
    </submittedName>
</protein>
<evidence type="ECO:0000313" key="1">
    <source>
        <dbReference type="EnsemblMetazoa" id="GPPI035855-PA"/>
    </source>
</evidence>
<accession>A0A1B0BNT2</accession>
<organism evidence="1 2">
    <name type="scientific">Glossina palpalis gambiensis</name>
    <dbReference type="NCBI Taxonomy" id="67801"/>
    <lineage>
        <taxon>Eukaryota</taxon>
        <taxon>Metazoa</taxon>
        <taxon>Ecdysozoa</taxon>
        <taxon>Arthropoda</taxon>
        <taxon>Hexapoda</taxon>
        <taxon>Insecta</taxon>
        <taxon>Pterygota</taxon>
        <taxon>Neoptera</taxon>
        <taxon>Endopterygota</taxon>
        <taxon>Diptera</taxon>
        <taxon>Brachycera</taxon>
        <taxon>Muscomorpha</taxon>
        <taxon>Hippoboscoidea</taxon>
        <taxon>Glossinidae</taxon>
        <taxon>Glossina</taxon>
    </lineage>
</organism>
<dbReference type="Proteomes" id="UP000092460">
    <property type="component" value="Unassembled WGS sequence"/>
</dbReference>
<dbReference type="VEuPathDB" id="VectorBase:GPPI035855"/>
<dbReference type="EnsemblMetazoa" id="GPPI035855-RA">
    <property type="protein sequence ID" value="GPPI035855-PA"/>
    <property type="gene ID" value="GPPI035855"/>
</dbReference>
<dbReference type="EMBL" id="JXJN01017602">
    <property type="status" value="NOT_ANNOTATED_CDS"/>
    <property type="molecule type" value="Genomic_DNA"/>
</dbReference>
<evidence type="ECO:0000313" key="2">
    <source>
        <dbReference type="Proteomes" id="UP000092460"/>
    </source>
</evidence>
<dbReference type="AlphaFoldDB" id="A0A1B0BNT2"/>
<sequence>MQYFLASLSCVHLAVFSYLLLRLTSSSTVRFNAISLELGSHLTVAAKIASGVSLILSTISEFRRFIAFSLGDKILYGVQVHQFSEISASGHTTLTKGLLFEQPVVK</sequence>